<proteinExistence type="predicted"/>
<evidence type="ECO:0000313" key="2">
    <source>
        <dbReference type="Proteomes" id="UP000196331"/>
    </source>
</evidence>
<dbReference type="EMBL" id="FUKM01000048">
    <property type="protein sequence ID" value="SJN13964.1"/>
    <property type="molecule type" value="Genomic_DNA"/>
</dbReference>
<sequence>MNATNMTQNIAKSAPRHVICVPAYVHQWWHKKAALLNPAINLENS</sequence>
<evidence type="ECO:0000313" key="1">
    <source>
        <dbReference type="EMBL" id="SJN13964.1"/>
    </source>
</evidence>
<comment type="caution">
    <text evidence="1">The sequence shown here is derived from an EMBL/GenBank/DDBJ whole genome shotgun (WGS) entry which is preliminary data.</text>
</comment>
<organism evidence="1 2">
    <name type="scientific">Halomonas citrativorans</name>
    <dbReference type="NCBI Taxonomy" id="2742612"/>
    <lineage>
        <taxon>Bacteria</taxon>
        <taxon>Pseudomonadati</taxon>
        <taxon>Pseudomonadota</taxon>
        <taxon>Gammaproteobacteria</taxon>
        <taxon>Oceanospirillales</taxon>
        <taxon>Halomonadaceae</taxon>
        <taxon>Halomonas</taxon>
    </lineage>
</organism>
<protein>
    <submittedName>
        <fullName evidence="1">Uncharacterized protein</fullName>
    </submittedName>
</protein>
<accession>A0A1R4I2X9</accession>
<dbReference type="Proteomes" id="UP000196331">
    <property type="component" value="Unassembled WGS sequence"/>
</dbReference>
<gene>
    <name evidence="1" type="ORF">CZ787_12765</name>
</gene>
<dbReference type="AlphaFoldDB" id="A0A1R4I2X9"/>
<name>A0A1R4I2X9_9GAMM</name>
<reference evidence="1 2" key="1">
    <citation type="submission" date="2017-02" db="EMBL/GenBank/DDBJ databases">
        <authorList>
            <person name="Dridi B."/>
        </authorList>
    </citation>
    <scope>NUCLEOTIDE SEQUENCE [LARGE SCALE GENOMIC DNA]</scope>
    <source>
        <strain evidence="1 2">JB380</strain>
    </source>
</reference>